<reference evidence="4 5" key="1">
    <citation type="journal article" date="2013" name="Nature">
        <title>Insights into bilaterian evolution from three spiralian genomes.</title>
        <authorList>
            <person name="Simakov O."/>
            <person name="Marletaz F."/>
            <person name="Cho S.J."/>
            <person name="Edsinger-Gonzales E."/>
            <person name="Havlak P."/>
            <person name="Hellsten U."/>
            <person name="Kuo D.H."/>
            <person name="Larsson T."/>
            <person name="Lv J."/>
            <person name="Arendt D."/>
            <person name="Savage R."/>
            <person name="Osoegawa K."/>
            <person name="de Jong P."/>
            <person name="Grimwood J."/>
            <person name="Chapman J.A."/>
            <person name="Shapiro H."/>
            <person name="Aerts A."/>
            <person name="Otillar R.P."/>
            <person name="Terry A.Y."/>
            <person name="Boore J.L."/>
            <person name="Grigoriev I.V."/>
            <person name="Lindberg D.R."/>
            <person name="Seaver E.C."/>
            <person name="Weisblat D.A."/>
            <person name="Putnam N.H."/>
            <person name="Rokhsar D.S."/>
        </authorList>
    </citation>
    <scope>NUCLEOTIDE SEQUENCE [LARGE SCALE GENOMIC DNA]</scope>
</reference>
<feature type="domain" description="Aminotransferase class V" evidence="2">
    <location>
        <begin position="72"/>
        <end position="258"/>
    </location>
</feature>
<feature type="region of interest" description="Disordered" evidence="1">
    <location>
        <begin position="761"/>
        <end position="798"/>
    </location>
</feature>
<dbReference type="Gene3D" id="3.90.1150.10">
    <property type="entry name" value="Aspartate Aminotransferase, domain 1"/>
    <property type="match status" value="1"/>
</dbReference>
<evidence type="ECO:0008006" key="6">
    <source>
        <dbReference type="Google" id="ProtNLM"/>
    </source>
</evidence>
<dbReference type="Pfam" id="PF00266">
    <property type="entry name" value="Aminotran_5"/>
    <property type="match status" value="2"/>
</dbReference>
<dbReference type="KEGG" id="lgi:LOTGIDRAFT_230512"/>
<dbReference type="GeneID" id="20248317"/>
<dbReference type="HOGENOM" id="CLU_003433_9_1_1"/>
<dbReference type="Gene3D" id="3.40.50.620">
    <property type="entry name" value="HUPs"/>
    <property type="match status" value="1"/>
</dbReference>
<dbReference type="RefSeq" id="XP_009047097.1">
    <property type="nucleotide sequence ID" value="XM_009048849.1"/>
</dbReference>
<feature type="compositionally biased region" description="Basic and acidic residues" evidence="1">
    <location>
        <begin position="761"/>
        <end position="780"/>
    </location>
</feature>
<protein>
    <recommendedName>
        <fullName evidence="6">tRNA(Ile)-lysidine/2-thiocytidine synthase N-terminal domain-containing protein</fullName>
    </recommendedName>
</protein>
<dbReference type="AlphaFoldDB" id="V4AD74"/>
<organism evidence="4 5">
    <name type="scientific">Lottia gigantea</name>
    <name type="common">Giant owl limpet</name>
    <dbReference type="NCBI Taxonomy" id="225164"/>
    <lineage>
        <taxon>Eukaryota</taxon>
        <taxon>Metazoa</taxon>
        <taxon>Spiralia</taxon>
        <taxon>Lophotrochozoa</taxon>
        <taxon>Mollusca</taxon>
        <taxon>Gastropoda</taxon>
        <taxon>Patellogastropoda</taxon>
        <taxon>Lottioidea</taxon>
        <taxon>Lottiidae</taxon>
        <taxon>Lottia</taxon>
    </lineage>
</organism>
<dbReference type="Pfam" id="PF01171">
    <property type="entry name" value="ATP_bind_3"/>
    <property type="match status" value="1"/>
</dbReference>
<dbReference type="Proteomes" id="UP000030746">
    <property type="component" value="Unassembled WGS sequence"/>
</dbReference>
<evidence type="ECO:0000259" key="3">
    <source>
        <dbReference type="Pfam" id="PF01171"/>
    </source>
</evidence>
<dbReference type="InterPro" id="IPR014729">
    <property type="entry name" value="Rossmann-like_a/b/a_fold"/>
</dbReference>
<dbReference type="OrthoDB" id="420046at2759"/>
<dbReference type="STRING" id="225164.V4AD74"/>
<name>V4AD74_LOTGI</name>
<dbReference type="InterPro" id="IPR015422">
    <property type="entry name" value="PyrdxlP-dep_Trfase_small"/>
</dbReference>
<dbReference type="Gene3D" id="3.40.640.10">
    <property type="entry name" value="Type I PLP-dependent aspartate aminotransferase-like (Major domain)"/>
    <property type="match status" value="1"/>
</dbReference>
<feature type="domain" description="tRNA(Ile)-lysidine/2-thiocytidine synthase N-terminal" evidence="3">
    <location>
        <begin position="857"/>
        <end position="1027"/>
    </location>
</feature>
<keyword evidence="5" id="KW-1185">Reference proteome</keyword>
<dbReference type="CTD" id="20248317"/>
<dbReference type="SUPFAM" id="SSF52402">
    <property type="entry name" value="Adenine nucleotide alpha hydrolases-like"/>
    <property type="match status" value="1"/>
</dbReference>
<dbReference type="PANTHER" id="PTHR43686:SF1">
    <property type="entry name" value="AMINOTRAN_5 DOMAIN-CONTAINING PROTEIN"/>
    <property type="match status" value="1"/>
</dbReference>
<evidence type="ECO:0000313" key="5">
    <source>
        <dbReference type="Proteomes" id="UP000030746"/>
    </source>
</evidence>
<feature type="domain" description="Aminotransferase class V" evidence="2">
    <location>
        <begin position="288"/>
        <end position="449"/>
    </location>
</feature>
<proteinExistence type="predicted"/>
<dbReference type="InterPro" id="IPR015421">
    <property type="entry name" value="PyrdxlP-dep_Trfase_major"/>
</dbReference>
<dbReference type="InterPro" id="IPR011063">
    <property type="entry name" value="TilS/TtcA_N"/>
</dbReference>
<evidence type="ECO:0000259" key="2">
    <source>
        <dbReference type="Pfam" id="PF00266"/>
    </source>
</evidence>
<gene>
    <name evidence="4" type="ORF">LOTGIDRAFT_230512</name>
</gene>
<dbReference type="EMBL" id="KB200329">
    <property type="protein sequence ID" value="ESP01939.1"/>
    <property type="molecule type" value="Genomic_DNA"/>
</dbReference>
<dbReference type="InterPro" id="IPR000192">
    <property type="entry name" value="Aminotrans_V_dom"/>
</dbReference>
<evidence type="ECO:0000256" key="1">
    <source>
        <dbReference type="SAM" id="MobiDB-lite"/>
    </source>
</evidence>
<dbReference type="CDD" id="cd24138">
    <property type="entry name" value="TtcA-like"/>
    <property type="match status" value="1"/>
</dbReference>
<dbReference type="PANTHER" id="PTHR43686">
    <property type="entry name" value="SULFURTRANSFERASE-RELATED"/>
    <property type="match status" value="1"/>
</dbReference>
<sequence>MLFAIEEFFKEVKKMSESNENRLFYTIPKHELVEKNDESLTTKEKLLSYIRDNIIGSEKIFGGPFGLRNVLYLDYIASGRSLKFIEDYIQAEVLPEYGNTHTTTSVTALQTTLYRHEARDIIRNACNASEHDSVIFVGSGCTGAVHKLICALNLKHPPIVLVSPFEHHSTFLPWLEGGAQVIRIKESLNGDVDLDHLKHMLQKYKESGRQLIGCFSAVSNITGIIVDINTITISLHKYGALAFWDYATAAPYLQIDMNPVINRLIGFYLQIDVNNVIKSEDQAYVYKDAIFISVHKFIGGVSTPGVLLAKKNLFNNKRPDVCGGGTVFFVRREGHRYLQEPELKEEGGTPAIVESIRAGMVFQLKQALTPSFIMEKEHLLYKKAISMWSQCPNLVILGNPSAPRLPVFSFLIYNPLNGRFLHHNFVSSILNDVFGIQSRGGCACAGPYAMDLLGLSEEKAKQIEELLVEDKRLDRTHLRRYKEYSHREIIRPGFTRLNLPYFLTEVQLDFTIKAVTMVAEHGWKLLPQYIFNPETGEWKQKNFQNFKDRKWLGHILYQNGQMEFKIPAATVKGPLPTNFQECLKMAEVIFDKATKLKTTLPDQSLLFDEDTKPFRWFMLPSEAQDCLHGNHTPALTLTDLPFCPNVLKQRHGFPTEILHTEILLNSKPLIPRENDELGNKEAFCDGMIQCLNLGYEEMDENSQEKCNSNVYPSVKNCELTSNTVAEDNGSETVTPVFYSEAKSDNFTARLSSKDLNSAEETLEKFDSDNSKHEISQKDRTIGMQSDTSKETELSSSKTNESKAVGVVCPLLRKADNKISEEAEVKTKQVQWFSPPRDIFKPSVTAIEEYNMIHNGDKLLVCLSGGKDSLSLLHTIRQYQFYAKAKGIHFEFGAVTVDPQTPAYDPSPLKDYLASLGVPYFFESQGILETASNLPYECASICSFCSRMKRGRIYACARREGYNVLALGQHLDDLSESFLMSFFHNGSLRTMKACYTVKQGDLRVIRPFVYVREKLLRTFAEKSKLPVIAENCPACFEAPKERHRSKQLLASQELLFPQLYNSMMAAMKPLMAINTTKSSLSNIFNQNNSTEETDD</sequence>
<accession>V4AD74</accession>
<dbReference type="OMA" id="CACAGRY"/>
<dbReference type="SUPFAM" id="SSF53383">
    <property type="entry name" value="PLP-dependent transferases"/>
    <property type="match status" value="1"/>
</dbReference>
<dbReference type="InterPro" id="IPR015424">
    <property type="entry name" value="PyrdxlP-dep_Trfase"/>
</dbReference>
<evidence type="ECO:0000313" key="4">
    <source>
        <dbReference type="EMBL" id="ESP01939.1"/>
    </source>
</evidence>